<organism evidence="2 3">
    <name type="scientific">Nocardioides flavescens</name>
    <dbReference type="NCBI Taxonomy" id="2691959"/>
    <lineage>
        <taxon>Bacteria</taxon>
        <taxon>Bacillati</taxon>
        <taxon>Actinomycetota</taxon>
        <taxon>Actinomycetes</taxon>
        <taxon>Propionibacteriales</taxon>
        <taxon>Nocardioidaceae</taxon>
        <taxon>Nocardioides</taxon>
    </lineage>
</organism>
<protein>
    <submittedName>
        <fullName evidence="2">Uncharacterized protein</fullName>
    </submittedName>
</protein>
<gene>
    <name evidence="2" type="ORF">GRQ65_20820</name>
</gene>
<dbReference type="AlphaFoldDB" id="A0A6L7F413"/>
<dbReference type="RefSeq" id="WP_160879920.1">
    <property type="nucleotide sequence ID" value="NZ_WUEK01000016.1"/>
</dbReference>
<evidence type="ECO:0000313" key="2">
    <source>
        <dbReference type="EMBL" id="MXG91990.1"/>
    </source>
</evidence>
<comment type="caution">
    <text evidence="2">The sequence shown here is derived from an EMBL/GenBank/DDBJ whole genome shotgun (WGS) entry which is preliminary data.</text>
</comment>
<dbReference type="EMBL" id="WUEK01000016">
    <property type="protein sequence ID" value="MXG91990.1"/>
    <property type="molecule type" value="Genomic_DNA"/>
</dbReference>
<sequence>MADLSQASRIRERRWVTQCALSRVCGCCAMSLERPVAFLGTGREVDRNAFHLPPMHVGCAEELRRTPGADPEWRLVTTSGFEFVRPDRDDPDPEPRFEPNSLVD</sequence>
<name>A0A6L7F413_9ACTN</name>
<dbReference type="Proteomes" id="UP000473325">
    <property type="component" value="Unassembled WGS sequence"/>
</dbReference>
<accession>A0A6L7F413</accession>
<keyword evidence="3" id="KW-1185">Reference proteome</keyword>
<evidence type="ECO:0000313" key="3">
    <source>
        <dbReference type="Proteomes" id="UP000473325"/>
    </source>
</evidence>
<feature type="region of interest" description="Disordered" evidence="1">
    <location>
        <begin position="83"/>
        <end position="104"/>
    </location>
</feature>
<reference evidence="2 3" key="1">
    <citation type="submission" date="2019-12" db="EMBL/GenBank/DDBJ databases">
        <authorList>
            <person name="Kun Z."/>
        </authorList>
    </citation>
    <scope>NUCLEOTIDE SEQUENCE [LARGE SCALE GENOMIC DNA]</scope>
    <source>
        <strain evidence="2 3">YIM 123512</strain>
    </source>
</reference>
<proteinExistence type="predicted"/>
<feature type="compositionally biased region" description="Basic and acidic residues" evidence="1">
    <location>
        <begin position="84"/>
        <end position="97"/>
    </location>
</feature>
<evidence type="ECO:0000256" key="1">
    <source>
        <dbReference type="SAM" id="MobiDB-lite"/>
    </source>
</evidence>